<reference evidence="1" key="2">
    <citation type="journal article" date="2023" name="BMC Genomics">
        <title>Pest status, molecular evolution, and epigenetic factors derived from the genome assembly of Frankliniella fusca, a thysanopteran phytovirus vector.</title>
        <authorList>
            <person name="Catto M.A."/>
            <person name="Labadie P.E."/>
            <person name="Jacobson A.L."/>
            <person name="Kennedy G.G."/>
            <person name="Srinivasan R."/>
            <person name="Hunt B.G."/>
        </authorList>
    </citation>
    <scope>NUCLEOTIDE SEQUENCE</scope>
    <source>
        <strain evidence="1">PL_HMW_Pooled</strain>
    </source>
</reference>
<evidence type="ECO:0000313" key="1">
    <source>
        <dbReference type="EMBL" id="KAK3920152.1"/>
    </source>
</evidence>
<protein>
    <submittedName>
        <fullName evidence="1">ATP-dependent protease ATPase subunit</fullName>
    </submittedName>
</protein>
<gene>
    <name evidence="1" type="ORF">KUF71_009439</name>
</gene>
<comment type="caution">
    <text evidence="1">The sequence shown here is derived from an EMBL/GenBank/DDBJ whole genome shotgun (WGS) entry which is preliminary data.</text>
</comment>
<dbReference type="Proteomes" id="UP001219518">
    <property type="component" value="Unassembled WGS sequence"/>
</dbReference>
<proteinExistence type="predicted"/>
<dbReference type="AlphaFoldDB" id="A0AAE1LJB0"/>
<keyword evidence="2" id="KW-1185">Reference proteome</keyword>
<dbReference type="EMBL" id="JAHWGI010000990">
    <property type="protein sequence ID" value="KAK3920152.1"/>
    <property type="molecule type" value="Genomic_DNA"/>
</dbReference>
<accession>A0AAE1LJB0</accession>
<reference evidence="1" key="1">
    <citation type="submission" date="2021-07" db="EMBL/GenBank/DDBJ databases">
        <authorList>
            <person name="Catto M.A."/>
            <person name="Jacobson A."/>
            <person name="Kennedy G."/>
            <person name="Labadie P."/>
            <person name="Hunt B.G."/>
            <person name="Srinivasan R."/>
        </authorList>
    </citation>
    <scope>NUCLEOTIDE SEQUENCE</scope>
    <source>
        <strain evidence="1">PL_HMW_Pooled</strain>
        <tissue evidence="1">Head</tissue>
    </source>
</reference>
<name>A0AAE1LJB0_9NEOP</name>
<dbReference type="GO" id="GO:0008233">
    <property type="term" value="F:peptidase activity"/>
    <property type="evidence" value="ECO:0007669"/>
    <property type="project" value="UniProtKB-KW"/>
</dbReference>
<dbReference type="GO" id="GO:0006508">
    <property type="term" value="P:proteolysis"/>
    <property type="evidence" value="ECO:0007669"/>
    <property type="project" value="UniProtKB-KW"/>
</dbReference>
<evidence type="ECO:0000313" key="2">
    <source>
        <dbReference type="Proteomes" id="UP001219518"/>
    </source>
</evidence>
<sequence>MRSYVDFSANTTISSHLFQILSTCTFANFLVNDRCEAVKQEPVCIAELSSDFQSEEMDIEYNIKCEMNPNADTLGSDQRKGFTANQVMPSRSVRRERLMSTAKVISIAREFAELGDKECPRQAIPQRNHLTPSVTFLCPECNLRGRSTNSVLLELMMHISNCHKTKSHELHRLVIIKYRPLISYMKRAITRNSRYYKEKLRSHTTVNFISSS</sequence>
<keyword evidence="1" id="KW-0645">Protease</keyword>
<organism evidence="1 2">
    <name type="scientific">Frankliniella fusca</name>
    <dbReference type="NCBI Taxonomy" id="407009"/>
    <lineage>
        <taxon>Eukaryota</taxon>
        <taxon>Metazoa</taxon>
        <taxon>Ecdysozoa</taxon>
        <taxon>Arthropoda</taxon>
        <taxon>Hexapoda</taxon>
        <taxon>Insecta</taxon>
        <taxon>Pterygota</taxon>
        <taxon>Neoptera</taxon>
        <taxon>Paraneoptera</taxon>
        <taxon>Thysanoptera</taxon>
        <taxon>Terebrantia</taxon>
        <taxon>Thripoidea</taxon>
        <taxon>Thripidae</taxon>
        <taxon>Frankliniella</taxon>
    </lineage>
</organism>
<keyword evidence="1" id="KW-0378">Hydrolase</keyword>